<feature type="transmembrane region" description="Helical" evidence="7">
    <location>
        <begin position="48"/>
        <end position="68"/>
    </location>
</feature>
<reference evidence="9 10" key="1">
    <citation type="journal article" date="2015" name="Stand. Genomic Sci.">
        <title>Genomic Encyclopedia of Bacterial and Archaeal Type Strains, Phase III: the genomes of soil and plant-associated and newly described type strains.</title>
        <authorList>
            <person name="Whitman W.B."/>
            <person name="Woyke T."/>
            <person name="Klenk H.P."/>
            <person name="Zhou Y."/>
            <person name="Lilburn T.G."/>
            <person name="Beck B.J."/>
            <person name="De Vos P."/>
            <person name="Vandamme P."/>
            <person name="Eisen J.A."/>
            <person name="Garrity G."/>
            <person name="Hugenholtz P."/>
            <person name="Kyrpides N.C."/>
        </authorList>
    </citation>
    <scope>NUCLEOTIDE SEQUENCE [LARGE SCALE GENOMIC DNA]</scope>
    <source>
        <strain evidence="9 10">VKM Ac-2572</strain>
    </source>
</reference>
<dbReference type="RefSeq" id="WP_132208952.1">
    <property type="nucleotide sequence ID" value="NZ_SLWN01000003.1"/>
</dbReference>
<evidence type="ECO:0000256" key="4">
    <source>
        <dbReference type="ARBA" id="ARBA00022692"/>
    </source>
</evidence>
<dbReference type="Gene3D" id="1.20.1720.10">
    <property type="entry name" value="Multidrug resistance protein D"/>
    <property type="match status" value="1"/>
</dbReference>
<keyword evidence="3" id="KW-1003">Cell membrane</keyword>
<sequence>MSSLTGNTPVRGGGWTIVCVAQFVVVLDATIVTMALPAIDADLGFGPVGLLWVFTAYTVALAGLLILGGRAADLAGPRRMFRTGLIAFTVASLACALAWSPATLIISRLVQGFGAALLAPAALAALSDSLPPDAARRALGWWTAAGAGGGASGWVLGGVLTQLGGWRWVFAVNVPIGLVALLVSLRALPGRGRTTPVRTLDLPGACLVTAGIALTALGLSEVAHDPTGPRGWAALAGAAPLLALFARIERRSLQPLLPATLARTPGVLGGNLTAAAVTASTAPPMLSAALYVQDQLPPSQAGLIFPAFNLAVIGGSLAGPRAALRNGTRRMLLTGFTGIALGVALLLLLPEDDVPLPLLLAAFTVMGLSLGLASVSSTTAGTAEVVEGERGVAAGVLTSSAQLGTTLGLALCAPVTAAEDPMTGYRFGFLIGIVVALTGAVAAFTVPRAVRRTAHDLR</sequence>
<feature type="transmembrane region" description="Helical" evidence="7">
    <location>
        <begin position="356"/>
        <end position="380"/>
    </location>
</feature>
<evidence type="ECO:0000256" key="6">
    <source>
        <dbReference type="ARBA" id="ARBA00023136"/>
    </source>
</evidence>
<feature type="transmembrane region" description="Helical" evidence="7">
    <location>
        <begin position="331"/>
        <end position="350"/>
    </location>
</feature>
<feature type="transmembrane region" description="Helical" evidence="7">
    <location>
        <begin position="392"/>
        <end position="417"/>
    </location>
</feature>
<feature type="transmembrane region" description="Helical" evidence="7">
    <location>
        <begin position="200"/>
        <end position="219"/>
    </location>
</feature>
<dbReference type="GO" id="GO:0005886">
    <property type="term" value="C:plasma membrane"/>
    <property type="evidence" value="ECO:0007669"/>
    <property type="project" value="UniProtKB-SubCell"/>
</dbReference>
<feature type="transmembrane region" description="Helical" evidence="7">
    <location>
        <begin position="260"/>
        <end position="281"/>
    </location>
</feature>
<evidence type="ECO:0000313" key="10">
    <source>
        <dbReference type="Proteomes" id="UP000294508"/>
    </source>
</evidence>
<evidence type="ECO:0000313" key="9">
    <source>
        <dbReference type="EMBL" id="TCO33503.1"/>
    </source>
</evidence>
<keyword evidence="4 7" id="KW-0812">Transmembrane</keyword>
<feature type="transmembrane region" description="Helical" evidence="7">
    <location>
        <begin position="429"/>
        <end position="450"/>
    </location>
</feature>
<dbReference type="CDD" id="cd17321">
    <property type="entry name" value="MFS_MMR_MDR_like"/>
    <property type="match status" value="1"/>
</dbReference>
<gene>
    <name evidence="9" type="ORF">EV652_103505</name>
</gene>
<evidence type="ECO:0000256" key="5">
    <source>
        <dbReference type="ARBA" id="ARBA00022989"/>
    </source>
</evidence>
<dbReference type="PANTHER" id="PTHR42718">
    <property type="entry name" value="MAJOR FACILITATOR SUPERFAMILY MULTIDRUG TRANSPORTER MFSC"/>
    <property type="match status" value="1"/>
</dbReference>
<feature type="transmembrane region" description="Helical" evidence="7">
    <location>
        <begin position="231"/>
        <end position="248"/>
    </location>
</feature>
<dbReference type="InterPro" id="IPR011701">
    <property type="entry name" value="MFS"/>
</dbReference>
<name>A0A4R2HQJ8_9ACTN</name>
<evidence type="ECO:0000256" key="3">
    <source>
        <dbReference type="ARBA" id="ARBA00022475"/>
    </source>
</evidence>
<dbReference type="InterPro" id="IPR020846">
    <property type="entry name" value="MFS_dom"/>
</dbReference>
<feature type="transmembrane region" description="Helical" evidence="7">
    <location>
        <begin position="80"/>
        <end position="99"/>
    </location>
</feature>
<feature type="transmembrane region" description="Helical" evidence="7">
    <location>
        <begin position="105"/>
        <end position="126"/>
    </location>
</feature>
<feature type="domain" description="Major facilitator superfamily (MFS) profile" evidence="8">
    <location>
        <begin position="14"/>
        <end position="451"/>
    </location>
</feature>
<keyword evidence="2" id="KW-0813">Transport</keyword>
<comment type="caution">
    <text evidence="9">The sequence shown here is derived from an EMBL/GenBank/DDBJ whole genome shotgun (WGS) entry which is preliminary data.</text>
</comment>
<dbReference type="OrthoDB" id="3813369at2"/>
<dbReference type="Gene3D" id="1.20.1250.20">
    <property type="entry name" value="MFS general substrate transporter like domains"/>
    <property type="match status" value="1"/>
</dbReference>
<proteinExistence type="predicted"/>
<dbReference type="SUPFAM" id="SSF103473">
    <property type="entry name" value="MFS general substrate transporter"/>
    <property type="match status" value="1"/>
</dbReference>
<keyword evidence="5 7" id="KW-1133">Transmembrane helix</keyword>
<evidence type="ECO:0000256" key="7">
    <source>
        <dbReference type="SAM" id="Phobius"/>
    </source>
</evidence>
<feature type="transmembrane region" description="Helical" evidence="7">
    <location>
        <begin position="138"/>
        <end position="156"/>
    </location>
</feature>
<dbReference type="PRINTS" id="PR01036">
    <property type="entry name" value="TCRTETB"/>
</dbReference>
<dbReference type="Proteomes" id="UP000294508">
    <property type="component" value="Unassembled WGS sequence"/>
</dbReference>
<dbReference type="Pfam" id="PF07690">
    <property type="entry name" value="MFS_1"/>
    <property type="match status" value="2"/>
</dbReference>
<protein>
    <submittedName>
        <fullName evidence="9">Putative MFS family arabinose efflux permease</fullName>
    </submittedName>
</protein>
<evidence type="ECO:0000259" key="8">
    <source>
        <dbReference type="PROSITE" id="PS50850"/>
    </source>
</evidence>
<keyword evidence="6 7" id="KW-0472">Membrane</keyword>
<feature type="transmembrane region" description="Helical" evidence="7">
    <location>
        <begin position="301"/>
        <end position="319"/>
    </location>
</feature>
<feature type="transmembrane region" description="Helical" evidence="7">
    <location>
        <begin position="168"/>
        <end position="188"/>
    </location>
</feature>
<dbReference type="PANTHER" id="PTHR42718:SF46">
    <property type="entry name" value="BLR6921 PROTEIN"/>
    <property type="match status" value="1"/>
</dbReference>
<dbReference type="AlphaFoldDB" id="A0A4R2HQJ8"/>
<dbReference type="EMBL" id="SLWN01000003">
    <property type="protein sequence ID" value="TCO33503.1"/>
    <property type="molecule type" value="Genomic_DNA"/>
</dbReference>
<keyword evidence="10" id="KW-1185">Reference proteome</keyword>
<dbReference type="InterPro" id="IPR036259">
    <property type="entry name" value="MFS_trans_sf"/>
</dbReference>
<feature type="transmembrane region" description="Helical" evidence="7">
    <location>
        <begin position="12"/>
        <end position="36"/>
    </location>
</feature>
<accession>A0A4R2HQJ8</accession>
<organism evidence="9 10">
    <name type="scientific">Kribbella steppae</name>
    <dbReference type="NCBI Taxonomy" id="2512223"/>
    <lineage>
        <taxon>Bacteria</taxon>
        <taxon>Bacillati</taxon>
        <taxon>Actinomycetota</taxon>
        <taxon>Actinomycetes</taxon>
        <taxon>Propionibacteriales</taxon>
        <taxon>Kribbellaceae</taxon>
        <taxon>Kribbella</taxon>
    </lineage>
</organism>
<evidence type="ECO:0000256" key="1">
    <source>
        <dbReference type="ARBA" id="ARBA00004651"/>
    </source>
</evidence>
<evidence type="ECO:0000256" key="2">
    <source>
        <dbReference type="ARBA" id="ARBA00022448"/>
    </source>
</evidence>
<comment type="subcellular location">
    <subcellularLocation>
        <location evidence="1">Cell membrane</location>
        <topology evidence="1">Multi-pass membrane protein</topology>
    </subcellularLocation>
</comment>
<dbReference type="GO" id="GO:0022857">
    <property type="term" value="F:transmembrane transporter activity"/>
    <property type="evidence" value="ECO:0007669"/>
    <property type="project" value="InterPro"/>
</dbReference>
<dbReference type="PROSITE" id="PS50850">
    <property type="entry name" value="MFS"/>
    <property type="match status" value="1"/>
</dbReference>